<evidence type="ECO:0000313" key="2">
    <source>
        <dbReference type="EMBL" id="QJA72198.1"/>
    </source>
</evidence>
<accession>A0A6M3LPL4</accession>
<feature type="compositionally biased region" description="Basic and acidic residues" evidence="1">
    <location>
        <begin position="94"/>
        <end position="103"/>
    </location>
</feature>
<gene>
    <name evidence="2" type="ORF">MM415A02853_0011</name>
    <name evidence="3" type="ORF">MM415B05367_0005</name>
</gene>
<proteinExistence type="predicted"/>
<organism evidence="3">
    <name type="scientific">viral metagenome</name>
    <dbReference type="NCBI Taxonomy" id="1070528"/>
    <lineage>
        <taxon>unclassified sequences</taxon>
        <taxon>metagenomes</taxon>
        <taxon>organismal metagenomes</taxon>
    </lineage>
</organism>
<dbReference type="AlphaFoldDB" id="A0A6M3LPL4"/>
<evidence type="ECO:0000313" key="3">
    <source>
        <dbReference type="EMBL" id="QJA95462.1"/>
    </source>
</evidence>
<dbReference type="EMBL" id="MT143316">
    <property type="protein sequence ID" value="QJA95462.1"/>
    <property type="molecule type" value="Genomic_DNA"/>
</dbReference>
<name>A0A6M3LPL4_9ZZZZ</name>
<evidence type="ECO:0000256" key="1">
    <source>
        <dbReference type="SAM" id="MobiDB-lite"/>
    </source>
</evidence>
<sequence>MAERTENKKQIASIISPDDIERNINILYEKVERLEDLVERLYHTVESYNEYMPKLTDVLIKYFPAMSNYRKEMEVMMMIHRGFLERVERQIQEHRSNREVHFSDKKHRLSKYD</sequence>
<reference evidence="3" key="1">
    <citation type="submission" date="2020-03" db="EMBL/GenBank/DDBJ databases">
        <title>The deep terrestrial virosphere.</title>
        <authorList>
            <person name="Holmfeldt K."/>
            <person name="Nilsson E."/>
            <person name="Simone D."/>
            <person name="Lopez-Fernandez M."/>
            <person name="Wu X."/>
            <person name="de Brujin I."/>
            <person name="Lundin D."/>
            <person name="Andersson A."/>
            <person name="Bertilsson S."/>
            <person name="Dopson M."/>
        </authorList>
    </citation>
    <scope>NUCLEOTIDE SEQUENCE</scope>
    <source>
        <strain evidence="2">MM415A02853</strain>
        <strain evidence="3">MM415B05367</strain>
    </source>
</reference>
<feature type="compositionally biased region" description="Basic residues" evidence="1">
    <location>
        <begin position="104"/>
        <end position="113"/>
    </location>
</feature>
<feature type="region of interest" description="Disordered" evidence="1">
    <location>
        <begin position="94"/>
        <end position="113"/>
    </location>
</feature>
<dbReference type="EMBL" id="MT141932">
    <property type="protein sequence ID" value="QJA72198.1"/>
    <property type="molecule type" value="Genomic_DNA"/>
</dbReference>
<protein>
    <submittedName>
        <fullName evidence="3">Uncharacterized protein</fullName>
    </submittedName>
</protein>